<evidence type="ECO:0000256" key="5">
    <source>
        <dbReference type="SAM" id="Coils"/>
    </source>
</evidence>
<evidence type="ECO:0000256" key="4">
    <source>
        <dbReference type="ARBA" id="ARBA00022807"/>
    </source>
</evidence>
<dbReference type="PROSITE" id="PS51935">
    <property type="entry name" value="NLPC_P60"/>
    <property type="match status" value="1"/>
</dbReference>
<keyword evidence="10" id="KW-1185">Reference proteome</keyword>
<dbReference type="PANTHER" id="PTHR47359:SF3">
    <property type="entry name" value="NLP_P60 DOMAIN-CONTAINING PROTEIN-RELATED"/>
    <property type="match status" value="1"/>
</dbReference>
<evidence type="ECO:0000256" key="1">
    <source>
        <dbReference type="ARBA" id="ARBA00007074"/>
    </source>
</evidence>
<comment type="similarity">
    <text evidence="1">Belongs to the peptidase C40 family.</text>
</comment>
<dbReference type="Proteomes" id="UP001216579">
    <property type="component" value="Unassembled WGS sequence"/>
</dbReference>
<evidence type="ECO:0000256" key="6">
    <source>
        <dbReference type="SAM" id="MobiDB-lite"/>
    </source>
</evidence>
<accession>A0ABT5ZHX3</accession>
<comment type="caution">
    <text evidence="9">The sequence shown here is derived from an EMBL/GenBank/DDBJ whole genome shotgun (WGS) entry which is preliminary data.</text>
</comment>
<proteinExistence type="inferred from homology"/>
<dbReference type="InterPro" id="IPR051794">
    <property type="entry name" value="PG_Endopeptidase_C40"/>
</dbReference>
<evidence type="ECO:0000256" key="2">
    <source>
        <dbReference type="ARBA" id="ARBA00022670"/>
    </source>
</evidence>
<name>A0ABT5ZHX3_9ACTN</name>
<reference evidence="9 10" key="1">
    <citation type="submission" date="2023-03" db="EMBL/GenBank/DDBJ databases">
        <title>Draft genome sequence of Streptomyces sp. RB6PN23 isolated from peat swamp forest in Thailand.</title>
        <authorList>
            <person name="Klaysubun C."/>
            <person name="Duangmal K."/>
        </authorList>
    </citation>
    <scope>NUCLEOTIDE SEQUENCE [LARGE SCALE GENOMIC DNA]</scope>
    <source>
        <strain evidence="9 10">RB6PN23</strain>
    </source>
</reference>
<evidence type="ECO:0000313" key="9">
    <source>
        <dbReference type="EMBL" id="MDF3289422.1"/>
    </source>
</evidence>
<evidence type="ECO:0000313" key="10">
    <source>
        <dbReference type="Proteomes" id="UP001216579"/>
    </source>
</evidence>
<feature type="region of interest" description="Disordered" evidence="6">
    <location>
        <begin position="33"/>
        <end position="53"/>
    </location>
</feature>
<sequence>MSVVHRPSRWARSALFCAGIAFSAALALPAVPATAAPPPDDPSRNPAQSPSPTDLLTRLQTLYQQAEQATETYNGTQERLDKERATVDTLNEQLARQRSAVQAGRDTAGALARRQYQNGGVSPYLRLLLTDDPATALNQAHVLSQALGSQAALVGRLQDAEHKLGDLTAKARASLDSVHRLADQQRRERDDVKARLGDVEKLVSSLTGTQLDQLRQLEEQGIDQAQQALLASGALGADNLSASALGRRAISYAYAQLGKPYVWGAQGPNAFDCSGLTSQAWAHAGRPIPRTSQEQWARLRHVALGALRPGDLIVYFSHATHVALYVGKGRVIQAPRPGGVVKLTPMAANPILGAVRPDA</sequence>
<keyword evidence="7" id="KW-0732">Signal</keyword>
<keyword evidence="2" id="KW-0645">Protease</keyword>
<evidence type="ECO:0000259" key="8">
    <source>
        <dbReference type="PROSITE" id="PS51935"/>
    </source>
</evidence>
<keyword evidence="4" id="KW-0788">Thiol protease</keyword>
<feature type="chain" id="PRO_5047491789" evidence="7">
    <location>
        <begin position="36"/>
        <end position="359"/>
    </location>
</feature>
<feature type="coiled-coil region" evidence="5">
    <location>
        <begin position="59"/>
        <end position="100"/>
    </location>
</feature>
<dbReference type="InterPro" id="IPR038765">
    <property type="entry name" value="Papain-like_cys_pep_sf"/>
</dbReference>
<gene>
    <name evidence="9" type="ORF">P3G67_09255</name>
</gene>
<dbReference type="PANTHER" id="PTHR47359">
    <property type="entry name" value="PEPTIDOGLYCAN DL-ENDOPEPTIDASE CWLO"/>
    <property type="match status" value="1"/>
</dbReference>
<dbReference type="Pfam" id="PF00877">
    <property type="entry name" value="NLPC_P60"/>
    <property type="match status" value="1"/>
</dbReference>
<dbReference type="RefSeq" id="WP_276092992.1">
    <property type="nucleotide sequence ID" value="NZ_JARJBC010000004.1"/>
</dbReference>
<feature type="signal peptide" evidence="7">
    <location>
        <begin position="1"/>
        <end position="35"/>
    </location>
</feature>
<dbReference type="SUPFAM" id="SSF54001">
    <property type="entry name" value="Cysteine proteinases"/>
    <property type="match status" value="1"/>
</dbReference>
<protein>
    <submittedName>
        <fullName evidence="9">NlpC/P60 family protein</fullName>
    </submittedName>
</protein>
<evidence type="ECO:0000256" key="7">
    <source>
        <dbReference type="SAM" id="SignalP"/>
    </source>
</evidence>
<dbReference type="Gene3D" id="6.10.250.3150">
    <property type="match status" value="1"/>
</dbReference>
<organism evidence="9 10">
    <name type="scientific">Streptomyces silvisoli</name>
    <dbReference type="NCBI Taxonomy" id="3034235"/>
    <lineage>
        <taxon>Bacteria</taxon>
        <taxon>Bacillati</taxon>
        <taxon>Actinomycetota</taxon>
        <taxon>Actinomycetes</taxon>
        <taxon>Kitasatosporales</taxon>
        <taxon>Streptomycetaceae</taxon>
        <taxon>Streptomyces</taxon>
    </lineage>
</organism>
<dbReference type="Gene3D" id="3.90.1720.10">
    <property type="entry name" value="endopeptidase domain like (from Nostoc punctiforme)"/>
    <property type="match status" value="1"/>
</dbReference>
<keyword evidence="3" id="KW-0378">Hydrolase</keyword>
<evidence type="ECO:0000256" key="3">
    <source>
        <dbReference type="ARBA" id="ARBA00022801"/>
    </source>
</evidence>
<dbReference type="EMBL" id="JARJBC010000004">
    <property type="protein sequence ID" value="MDF3289422.1"/>
    <property type="molecule type" value="Genomic_DNA"/>
</dbReference>
<keyword evidence="5" id="KW-0175">Coiled coil</keyword>
<dbReference type="InterPro" id="IPR000064">
    <property type="entry name" value="NLP_P60_dom"/>
</dbReference>
<feature type="domain" description="NlpC/P60" evidence="8">
    <location>
        <begin position="243"/>
        <end position="359"/>
    </location>
</feature>